<evidence type="ECO:0000313" key="3">
    <source>
        <dbReference type="Proteomes" id="UP001500507"/>
    </source>
</evidence>
<keyword evidence="1" id="KW-1133">Transmembrane helix</keyword>
<keyword evidence="1" id="KW-0812">Transmembrane</keyword>
<protein>
    <recommendedName>
        <fullName evidence="4">DUF748 domain-containing protein</fullName>
    </recommendedName>
</protein>
<comment type="caution">
    <text evidence="2">The sequence shown here is derived from an EMBL/GenBank/DDBJ whole genome shotgun (WGS) entry which is preliminary data.</text>
</comment>
<evidence type="ECO:0008006" key="4">
    <source>
        <dbReference type="Google" id="ProtNLM"/>
    </source>
</evidence>
<reference evidence="3" key="1">
    <citation type="journal article" date="2019" name="Int. J. Syst. Evol. Microbiol.">
        <title>The Global Catalogue of Microorganisms (GCM) 10K type strain sequencing project: providing services to taxonomists for standard genome sequencing and annotation.</title>
        <authorList>
            <consortium name="The Broad Institute Genomics Platform"/>
            <consortium name="The Broad Institute Genome Sequencing Center for Infectious Disease"/>
            <person name="Wu L."/>
            <person name="Ma J."/>
        </authorList>
    </citation>
    <scope>NUCLEOTIDE SEQUENCE [LARGE SCALE GENOMIC DNA]</scope>
    <source>
        <strain evidence="3">JCM 16082</strain>
    </source>
</reference>
<proteinExistence type="predicted"/>
<gene>
    <name evidence="2" type="ORF">GCM10009117_05650</name>
</gene>
<feature type="transmembrane region" description="Helical" evidence="1">
    <location>
        <begin position="12"/>
        <end position="30"/>
    </location>
</feature>
<keyword evidence="1" id="KW-0472">Membrane</keyword>
<evidence type="ECO:0000256" key="1">
    <source>
        <dbReference type="SAM" id="Phobius"/>
    </source>
</evidence>
<name>A0ABP3XU73_9FLAO</name>
<accession>A0ABP3XU73</accession>
<sequence>MIKNVSRTWKIILAVLAVLVLLYVVVKLYVHQKIDSLLTDSAISSYQIAYSDISTSLFAGNLALRDVTITGKKDRTSNHSFTADQIEINGVQILKALTGTSLSMEEVVVHGFDLNYSMLRPKSNDSNNKQSKNFDRSIAINRFSVRNGNVTIERDSLERPWIKSYINDLNIKNIKIDSTSLNATLPFTYNTLDLDIDSTSVTISPYDQLTFNALKLNADSITLNNAAFKTIVSPQEIYDRFGMERDIFDVEFPSIAVKEYDLKFNAEMPEFTATDIILNKPIINVYRNKLIKDNPKKRAMYSELLRNLPIHLNIGDVTLKDGYIAYAEKRIEANGPATLFLTNMNATIAGVNTFPAEKSQIDIDATTLLMGSGDVDAQWSFDIFDERDNFTFRADVKHLNLESISPFIRNLFNITAKGNINQLYFSIYGDQDSSTTDVKIDYTGMDIQVLGSDGDENTIKTLLGNLLVAGDTTSNSGSFDNVKATSQRDKQKSFFNYIWISLRAALKESMTIF</sequence>
<organism evidence="2 3">
    <name type="scientific">Gangjinia marincola</name>
    <dbReference type="NCBI Taxonomy" id="578463"/>
    <lineage>
        <taxon>Bacteria</taxon>
        <taxon>Pseudomonadati</taxon>
        <taxon>Bacteroidota</taxon>
        <taxon>Flavobacteriia</taxon>
        <taxon>Flavobacteriales</taxon>
        <taxon>Flavobacteriaceae</taxon>
        <taxon>Gangjinia</taxon>
    </lineage>
</organism>
<dbReference type="RefSeq" id="WP_343763570.1">
    <property type="nucleotide sequence ID" value="NZ_BAAAFG010000002.1"/>
</dbReference>
<keyword evidence="3" id="KW-1185">Reference proteome</keyword>
<dbReference type="EMBL" id="BAAAFG010000002">
    <property type="protein sequence ID" value="GAA0871419.1"/>
    <property type="molecule type" value="Genomic_DNA"/>
</dbReference>
<dbReference type="Proteomes" id="UP001500507">
    <property type="component" value="Unassembled WGS sequence"/>
</dbReference>
<evidence type="ECO:0000313" key="2">
    <source>
        <dbReference type="EMBL" id="GAA0871419.1"/>
    </source>
</evidence>